<proteinExistence type="inferred from homology"/>
<evidence type="ECO:0000256" key="6">
    <source>
        <dbReference type="ARBA" id="ARBA00022989"/>
    </source>
</evidence>
<feature type="transmembrane region" description="Helical" evidence="9">
    <location>
        <begin position="242"/>
        <end position="261"/>
    </location>
</feature>
<dbReference type="AlphaFoldDB" id="A0A7T1M8H0"/>
<comment type="function">
    <text evidence="8">Component of the cytochrome c oxidase, the last enzyme in the mitochondrial electron transport chain which drives oxidative phosphorylation. The respiratory chain contains 3 multisubunit complexes succinate dehydrogenase (complex II, CII), ubiquinol-cytochrome c oxidoreductase (cytochrome b-c1 complex, complex III, CIII) and cytochrome c oxidase (complex IV, CIV), that cooperate to transfer electrons derived from NADH and succinate to molecular oxygen, creating an electrochemical gradient over the inner membrane that drives transmembrane transport and the ATP synthase. Cytochrome c oxidase is the component of the respiratory chain that catalyzes the reduction of oxygen to water. Electrons originating from reduced cytochrome c in the intermembrane space (IMS) are transferred via the dinuclear copper A center (CU(A)) of subunit 2 and heme A of subunit 1 to the active site in subunit 1, a binuclear center (BNC) formed by heme A3 and copper B (CU(B)). The BNC reduces molecular oxygen to 2 water molecules using 4 electrons from cytochrome c in the IMS and 4 protons from the mitochondrial matrix.</text>
</comment>
<dbReference type="InterPro" id="IPR013833">
    <property type="entry name" value="Cyt_c_oxidase_su3_a-hlx"/>
</dbReference>
<evidence type="ECO:0000256" key="8">
    <source>
        <dbReference type="RuleBase" id="RU003375"/>
    </source>
</evidence>
<evidence type="ECO:0000256" key="3">
    <source>
        <dbReference type="ARBA" id="ARBA00015944"/>
    </source>
</evidence>
<dbReference type="PANTHER" id="PTHR11403">
    <property type="entry name" value="CYTOCHROME C OXIDASE SUBUNIT III"/>
    <property type="match status" value="1"/>
</dbReference>
<dbReference type="GO" id="GO:0004129">
    <property type="term" value="F:cytochrome-c oxidase activity"/>
    <property type="evidence" value="ECO:0007669"/>
    <property type="project" value="InterPro"/>
</dbReference>
<keyword evidence="8 11" id="KW-0496">Mitochondrion</keyword>
<evidence type="ECO:0000256" key="9">
    <source>
        <dbReference type="SAM" id="Phobius"/>
    </source>
</evidence>
<reference evidence="11" key="1">
    <citation type="journal article" date="2020" name="Gene">
        <title>Structure, gene order, and nucleotide composition of mitochondrial genomes in parasitic lice from Amblycera.</title>
        <authorList>
            <person name="Sweet A.D."/>
            <person name="Johnson K.P."/>
            <person name="Cao Y."/>
            <person name="de Moya R.S."/>
            <person name="Skinner R.K."/>
            <person name="Tan M."/>
            <person name="Virrueta-Herrera S."/>
            <person name="Cameron S.L."/>
        </authorList>
    </citation>
    <scope>NUCLEOTIDE SEQUENCE</scope>
    <source>
        <strain evidence="11">Mysp</strain>
    </source>
</reference>
<geneLocation type="mitochondrion" evidence="11"/>
<name>A0A7T1M8H0_9NEOP</name>
<keyword evidence="7 9" id="KW-0472">Membrane</keyword>
<dbReference type="SUPFAM" id="SSF81452">
    <property type="entry name" value="Cytochrome c oxidase subunit III-like"/>
    <property type="match status" value="1"/>
</dbReference>
<protein>
    <recommendedName>
        <fullName evidence="3 8">Cytochrome c oxidase subunit 3</fullName>
    </recommendedName>
</protein>
<feature type="transmembrane region" description="Helical" evidence="9">
    <location>
        <begin position="198"/>
        <end position="222"/>
    </location>
</feature>
<gene>
    <name evidence="11" type="primary">cox3</name>
</gene>
<keyword evidence="5" id="KW-1278">Translocase</keyword>
<keyword evidence="6 9" id="KW-1133">Transmembrane helix</keyword>
<comment type="subcellular location">
    <subcellularLocation>
        <location evidence="1">Membrane</location>
        <topology evidence="1">Multi-pass membrane protein</topology>
    </subcellularLocation>
</comment>
<dbReference type="PANTHER" id="PTHR11403:SF7">
    <property type="entry name" value="CYTOCHROME C OXIDASE SUBUNIT 3"/>
    <property type="match status" value="1"/>
</dbReference>
<feature type="transmembrane region" description="Helical" evidence="9">
    <location>
        <begin position="86"/>
        <end position="109"/>
    </location>
</feature>
<comment type="similarity">
    <text evidence="2 8">Belongs to the cytochrome c oxidase subunit 3 family.</text>
</comment>
<sequence length="263" mass="29749">MMKHGFVTFHIVDESPWPLYMSFGAFAMMSSIVEFTVFLSLNLWKVLLVLSFIILSFSGWVRDVSYEGLMLGQHTLSVQNGLKMGFVLFILSEVMFFLTFFWSLFYFSVGPSVSMGGWPPAGICSVNPLGVPLLGTLLLMSSGVSVTWGHYSMLSDSKSQTLSALLVTLMLGITFSVLQLMEYMESSFSISDSSYGSIFYMSTGFHGLHVLVGSIFLSVCLVRTLFNQVSKYHHVGLELAIWYWHFVDVVWLFLYVCMYLWGW</sequence>
<dbReference type="Gene3D" id="1.20.120.80">
    <property type="entry name" value="Cytochrome c oxidase, subunit III, four-helix bundle"/>
    <property type="match status" value="1"/>
</dbReference>
<evidence type="ECO:0000313" key="11">
    <source>
        <dbReference type="EMBL" id="QPN54272.1"/>
    </source>
</evidence>
<feature type="transmembrane region" description="Helical" evidence="9">
    <location>
        <begin position="129"/>
        <end position="149"/>
    </location>
</feature>
<evidence type="ECO:0000256" key="7">
    <source>
        <dbReference type="ARBA" id="ARBA00023136"/>
    </source>
</evidence>
<dbReference type="Gene3D" id="1.10.287.70">
    <property type="match status" value="1"/>
</dbReference>
<dbReference type="Pfam" id="PF00510">
    <property type="entry name" value="COX3"/>
    <property type="match status" value="1"/>
</dbReference>
<evidence type="ECO:0000259" key="10">
    <source>
        <dbReference type="PROSITE" id="PS50253"/>
    </source>
</evidence>
<feature type="domain" description="Heme-copper oxidase subunit III family profile" evidence="10">
    <location>
        <begin position="5"/>
        <end position="263"/>
    </location>
</feature>
<dbReference type="EMBL" id="MW199173">
    <property type="protein sequence ID" value="QPN54272.1"/>
    <property type="molecule type" value="Genomic_DNA"/>
</dbReference>
<dbReference type="InterPro" id="IPR035973">
    <property type="entry name" value="Cyt_c_oxidase_su3-like_sf"/>
</dbReference>
<dbReference type="InterPro" id="IPR000298">
    <property type="entry name" value="Cyt_c_oxidase-like_su3"/>
</dbReference>
<feature type="transmembrane region" description="Helical" evidence="9">
    <location>
        <begin position="161"/>
        <end position="178"/>
    </location>
</feature>
<keyword evidence="4 8" id="KW-0812">Transmembrane</keyword>
<dbReference type="GO" id="GO:0006123">
    <property type="term" value="P:mitochondrial electron transport, cytochrome c to oxygen"/>
    <property type="evidence" value="ECO:0007669"/>
    <property type="project" value="TreeGrafter"/>
</dbReference>
<evidence type="ECO:0000256" key="2">
    <source>
        <dbReference type="ARBA" id="ARBA00010581"/>
    </source>
</evidence>
<accession>A0A7T1M8H0</accession>
<dbReference type="InterPro" id="IPR033945">
    <property type="entry name" value="Cyt_c_oxase_su3_dom"/>
</dbReference>
<dbReference type="GO" id="GO:0005739">
    <property type="term" value="C:mitochondrion"/>
    <property type="evidence" value="ECO:0007669"/>
    <property type="project" value="TreeGrafter"/>
</dbReference>
<dbReference type="CDD" id="cd01665">
    <property type="entry name" value="Cyt_c_Oxidase_III"/>
    <property type="match status" value="1"/>
</dbReference>
<dbReference type="InterPro" id="IPR024791">
    <property type="entry name" value="Cyt_c/ubiquinol_Oxase_su3"/>
</dbReference>
<evidence type="ECO:0000256" key="4">
    <source>
        <dbReference type="ARBA" id="ARBA00022692"/>
    </source>
</evidence>
<dbReference type="PROSITE" id="PS50253">
    <property type="entry name" value="COX3"/>
    <property type="match status" value="1"/>
</dbReference>
<dbReference type="GO" id="GO:0016020">
    <property type="term" value="C:membrane"/>
    <property type="evidence" value="ECO:0007669"/>
    <property type="project" value="UniProtKB-SubCell"/>
</dbReference>
<organism evidence="11">
    <name type="scientific">Myrsidea sp. ADS-2020</name>
    <dbReference type="NCBI Taxonomy" id="2794901"/>
    <lineage>
        <taxon>Eukaryota</taxon>
        <taxon>Metazoa</taxon>
        <taxon>Ecdysozoa</taxon>
        <taxon>Arthropoda</taxon>
        <taxon>Hexapoda</taxon>
        <taxon>Insecta</taxon>
        <taxon>Pterygota</taxon>
        <taxon>Neoptera</taxon>
        <taxon>Paraneoptera</taxon>
        <taxon>Psocodea</taxon>
        <taxon>Troctomorpha</taxon>
        <taxon>Phthiraptera</taxon>
        <taxon>Amblycera</taxon>
        <taxon>Menoponidae</taxon>
        <taxon>Myrsidea</taxon>
    </lineage>
</organism>
<evidence type="ECO:0000256" key="1">
    <source>
        <dbReference type="ARBA" id="ARBA00004141"/>
    </source>
</evidence>
<evidence type="ECO:0000256" key="5">
    <source>
        <dbReference type="ARBA" id="ARBA00022967"/>
    </source>
</evidence>